<feature type="domain" description="Ubiquitin-like protease family profile" evidence="5">
    <location>
        <begin position="1"/>
        <end position="135"/>
    </location>
</feature>
<organism evidence="6 7">
    <name type="scientific">Miscanthus lutarioriparius</name>
    <dbReference type="NCBI Taxonomy" id="422564"/>
    <lineage>
        <taxon>Eukaryota</taxon>
        <taxon>Viridiplantae</taxon>
        <taxon>Streptophyta</taxon>
        <taxon>Embryophyta</taxon>
        <taxon>Tracheophyta</taxon>
        <taxon>Spermatophyta</taxon>
        <taxon>Magnoliopsida</taxon>
        <taxon>Liliopsida</taxon>
        <taxon>Poales</taxon>
        <taxon>Poaceae</taxon>
        <taxon>PACMAD clade</taxon>
        <taxon>Panicoideae</taxon>
        <taxon>Andropogonodae</taxon>
        <taxon>Andropogoneae</taxon>
        <taxon>Saccharinae</taxon>
        <taxon>Miscanthus</taxon>
    </lineage>
</organism>
<dbReference type="GO" id="GO:0006508">
    <property type="term" value="P:proteolysis"/>
    <property type="evidence" value="ECO:0007669"/>
    <property type="project" value="UniProtKB-KW"/>
</dbReference>
<feature type="compositionally biased region" description="Basic and acidic residues" evidence="4">
    <location>
        <begin position="260"/>
        <end position="269"/>
    </location>
</feature>
<keyword evidence="3" id="KW-0378">Hydrolase</keyword>
<feature type="compositionally biased region" description="Basic and acidic residues" evidence="4">
    <location>
        <begin position="219"/>
        <end position="250"/>
    </location>
</feature>
<evidence type="ECO:0000256" key="3">
    <source>
        <dbReference type="ARBA" id="ARBA00022801"/>
    </source>
</evidence>
<keyword evidence="2" id="KW-0645">Protease</keyword>
<evidence type="ECO:0000256" key="1">
    <source>
        <dbReference type="ARBA" id="ARBA00005234"/>
    </source>
</evidence>
<feature type="region of interest" description="Disordered" evidence="4">
    <location>
        <begin position="164"/>
        <end position="465"/>
    </location>
</feature>
<comment type="similarity">
    <text evidence="1">Belongs to the peptidase C48 family.</text>
</comment>
<feature type="compositionally biased region" description="Basic and acidic residues" evidence="4">
    <location>
        <begin position="328"/>
        <end position="344"/>
    </location>
</feature>
<gene>
    <name evidence="6" type="ORF">NCGR_LOCUS14981</name>
</gene>
<keyword evidence="7" id="KW-1185">Reference proteome</keyword>
<evidence type="ECO:0000313" key="6">
    <source>
        <dbReference type="EMBL" id="CAD6221759.1"/>
    </source>
</evidence>
<reference evidence="6" key="1">
    <citation type="submission" date="2020-10" db="EMBL/GenBank/DDBJ databases">
        <authorList>
            <person name="Han B."/>
            <person name="Lu T."/>
            <person name="Zhao Q."/>
            <person name="Huang X."/>
            <person name="Zhao Y."/>
        </authorList>
    </citation>
    <scope>NUCLEOTIDE SEQUENCE</scope>
</reference>
<feature type="compositionally biased region" description="Basic and acidic residues" evidence="4">
    <location>
        <begin position="299"/>
        <end position="308"/>
    </location>
</feature>
<dbReference type="Pfam" id="PF02902">
    <property type="entry name" value="Peptidase_C48"/>
    <property type="match status" value="1"/>
</dbReference>
<dbReference type="GO" id="GO:0008234">
    <property type="term" value="F:cysteine-type peptidase activity"/>
    <property type="evidence" value="ECO:0007669"/>
    <property type="project" value="InterPro"/>
</dbReference>
<dbReference type="Proteomes" id="UP000604825">
    <property type="component" value="Unassembled WGS sequence"/>
</dbReference>
<proteinExistence type="inferred from homology"/>
<evidence type="ECO:0000259" key="5">
    <source>
        <dbReference type="PROSITE" id="PS50600"/>
    </source>
</evidence>
<dbReference type="Gene3D" id="3.40.395.10">
    <property type="entry name" value="Adenoviral Proteinase, Chain A"/>
    <property type="match status" value="1"/>
</dbReference>
<sequence>MYLLCELWNRDWEDKLILSQQAVYQLLDPKRGTGKLAEELGPQNPKQANLIFIPVVHDDHWFLIVFSREEDTFYVLDSLPSLSRISTINGIISTLKEHLQQASVGPQYSVKVLPVKRQDNNFDYGFHVLLYIKEFHNRNLICSIDKAMVEKCRMETSIDLVCHPLNESERDEDDHGDDEERGEQGHSVFNTPVDDHRLPSPTANTPVDDHWLSSPTGKGTEDLLQHVALDADKKKPVEAEDGEQNHKMLEDNTEAASGKNAEDAKKSVDAADEAEDGEQNQKMLEDNTEAASKAASAKNAEDAKKPVDAADGEQNQKMLEDNTEAAGEEMKKQKAKAAGEEHKPAGGTEAASGKSVEDASSSLKDDRKVEEANKNAAKRNKMRTQGSELEQSKTEDDRKVEADKNAAKRNKKRTQRSELKQSKTEAAGEEMNKAAKGKKKRTLDSKLKQSTPKMPPGCERKLVSPELPSGCERQIKRQTLTKDFSEKRIWLNNVVLEDVHDLVKSESKTVLRFADISMTGFELEQSLQGGEGAKKVMEFFMQCLNAEQKSGLKRIFVSPLKKVKGQDDQDLKTKIRDVVPRRKARGQRCFTTETIIYCPVFIDDEWIVVCFFFTQSKDQIHVCCRSGSYQNVRDFCSTLGESLTDGFRNCGHKVPAFGKKLAHTPTYVEPNDTALASMYFMEKFNGSDEARIMRLKCNEKEYRDAFIQDYKVGLLPYLMRHKINEATLPDIITQLTERRNKKQKA</sequence>
<accession>A0A811NGD7</accession>
<feature type="compositionally biased region" description="Basic and acidic residues" evidence="4">
    <location>
        <begin position="390"/>
        <end position="406"/>
    </location>
</feature>
<feature type="compositionally biased region" description="Basic and acidic residues" evidence="4">
    <location>
        <begin position="363"/>
        <end position="373"/>
    </location>
</feature>
<evidence type="ECO:0000313" key="7">
    <source>
        <dbReference type="Proteomes" id="UP000604825"/>
    </source>
</evidence>
<dbReference type="InterPro" id="IPR003653">
    <property type="entry name" value="Peptidase_C48_C"/>
</dbReference>
<dbReference type="InterPro" id="IPR038765">
    <property type="entry name" value="Papain-like_cys_pep_sf"/>
</dbReference>
<dbReference type="EMBL" id="CAJGYO010000003">
    <property type="protein sequence ID" value="CAD6221759.1"/>
    <property type="molecule type" value="Genomic_DNA"/>
</dbReference>
<protein>
    <recommendedName>
        <fullName evidence="5">Ubiquitin-like protease family profile domain-containing protein</fullName>
    </recommendedName>
</protein>
<comment type="caution">
    <text evidence="6">The sequence shown here is derived from an EMBL/GenBank/DDBJ whole genome shotgun (WGS) entry which is preliminary data.</text>
</comment>
<dbReference type="AlphaFoldDB" id="A0A811NGD7"/>
<name>A0A811NGD7_9POAL</name>
<evidence type="ECO:0000256" key="4">
    <source>
        <dbReference type="SAM" id="MobiDB-lite"/>
    </source>
</evidence>
<dbReference type="PROSITE" id="PS50600">
    <property type="entry name" value="ULP_PROTEASE"/>
    <property type="match status" value="1"/>
</dbReference>
<dbReference type="OrthoDB" id="689320at2759"/>
<evidence type="ECO:0000256" key="2">
    <source>
        <dbReference type="ARBA" id="ARBA00022670"/>
    </source>
</evidence>
<feature type="compositionally biased region" description="Low complexity" evidence="4">
    <location>
        <begin position="289"/>
        <end position="298"/>
    </location>
</feature>
<dbReference type="SUPFAM" id="SSF54001">
    <property type="entry name" value="Cysteine proteinases"/>
    <property type="match status" value="1"/>
</dbReference>
<feature type="compositionally biased region" description="Acidic residues" evidence="4">
    <location>
        <begin position="169"/>
        <end position="181"/>
    </location>
</feature>